<evidence type="ECO:0000313" key="7">
    <source>
        <dbReference type="Proteomes" id="UP001210678"/>
    </source>
</evidence>
<evidence type="ECO:0000256" key="3">
    <source>
        <dbReference type="ARBA" id="ARBA00023125"/>
    </source>
</evidence>
<keyword evidence="7" id="KW-1185">Reference proteome</keyword>
<dbReference type="PRINTS" id="PR00039">
    <property type="entry name" value="HTHLYSR"/>
</dbReference>
<name>A0ABT4YS59_9VIBR</name>
<comment type="caution">
    <text evidence="6">The sequence shown here is derived from an EMBL/GenBank/DDBJ whole genome shotgun (WGS) entry which is preliminary data.</text>
</comment>
<dbReference type="RefSeq" id="WP_272135944.1">
    <property type="nucleotide sequence ID" value="NZ_JAQLOI010000001.1"/>
</dbReference>
<keyword evidence="4" id="KW-0804">Transcription</keyword>
<dbReference type="InterPro" id="IPR005119">
    <property type="entry name" value="LysR_subst-bd"/>
</dbReference>
<evidence type="ECO:0000256" key="1">
    <source>
        <dbReference type="ARBA" id="ARBA00009437"/>
    </source>
</evidence>
<organism evidence="6 7">
    <name type="scientific">Vibrio algarum</name>
    <dbReference type="NCBI Taxonomy" id="3020714"/>
    <lineage>
        <taxon>Bacteria</taxon>
        <taxon>Pseudomonadati</taxon>
        <taxon>Pseudomonadota</taxon>
        <taxon>Gammaproteobacteria</taxon>
        <taxon>Vibrionales</taxon>
        <taxon>Vibrionaceae</taxon>
        <taxon>Vibrio</taxon>
    </lineage>
</organism>
<comment type="similarity">
    <text evidence="1">Belongs to the LysR transcriptional regulatory family.</text>
</comment>
<keyword evidence="2" id="KW-0805">Transcription regulation</keyword>
<evidence type="ECO:0000259" key="5">
    <source>
        <dbReference type="PROSITE" id="PS50931"/>
    </source>
</evidence>
<keyword evidence="3" id="KW-0238">DNA-binding</keyword>
<dbReference type="SUPFAM" id="SSF53850">
    <property type="entry name" value="Periplasmic binding protein-like II"/>
    <property type="match status" value="1"/>
</dbReference>
<dbReference type="Pfam" id="PF00126">
    <property type="entry name" value="HTH_1"/>
    <property type="match status" value="1"/>
</dbReference>
<gene>
    <name evidence="6" type="ORF">PGX00_10440</name>
</gene>
<evidence type="ECO:0000256" key="2">
    <source>
        <dbReference type="ARBA" id="ARBA00023015"/>
    </source>
</evidence>
<evidence type="ECO:0000313" key="6">
    <source>
        <dbReference type="EMBL" id="MDB1124041.1"/>
    </source>
</evidence>
<accession>A0ABT4YS59</accession>
<dbReference type="Gene3D" id="3.40.190.290">
    <property type="match status" value="1"/>
</dbReference>
<dbReference type="InterPro" id="IPR000847">
    <property type="entry name" value="LysR_HTH_N"/>
</dbReference>
<reference evidence="6 7" key="1">
    <citation type="submission" date="2023-01" db="EMBL/GenBank/DDBJ databases">
        <title>Vibrio sp. KJ40-1 sp.nov, isolated from marine algae.</title>
        <authorList>
            <person name="Butt M."/>
            <person name="Kim J.M.J."/>
            <person name="Jeon C.O.C."/>
        </authorList>
    </citation>
    <scope>NUCLEOTIDE SEQUENCE [LARGE SCALE GENOMIC DNA]</scope>
    <source>
        <strain evidence="6 7">KJ40-1</strain>
    </source>
</reference>
<dbReference type="EMBL" id="JAQLOI010000001">
    <property type="protein sequence ID" value="MDB1124041.1"/>
    <property type="molecule type" value="Genomic_DNA"/>
</dbReference>
<evidence type="ECO:0000256" key="4">
    <source>
        <dbReference type="ARBA" id="ARBA00023163"/>
    </source>
</evidence>
<dbReference type="PANTHER" id="PTHR30126:SF2">
    <property type="entry name" value="HTH-TYPE TRANSCRIPTIONAL REGULATOR YJIE"/>
    <property type="match status" value="1"/>
</dbReference>
<dbReference type="PROSITE" id="PS50931">
    <property type="entry name" value="HTH_LYSR"/>
    <property type="match status" value="1"/>
</dbReference>
<sequence length="310" mass="35164">MLNIETKWLLDFLKLAELRNFSKAAIERNVTQSAFSRRIQALENAVGCQLFNRDKTPIGLTQSGKEFRTSARSLIIQLEYELERLNDLSILGNQKVSIVAGHSIATDILPLFKFNLFAEEQEVILDVRAIDVDDAVKMLEESACDIVLSYKNPQLLTEPYLAHKLGESKNYCVSVLSDTFVIKTNQSTPNLEPKYQLSEAIITPFIMHSTSSYMGRLTRQTSSRYALKPIFSSSMTDLVKALVLQGEGVGWLPDYTIIDELKQNKLIILNPDEATVNTELYAYRSKTKLHPAGERVWKRICEHQTIFSPQ</sequence>
<protein>
    <submittedName>
        <fullName evidence="6">LysR substrate-binding domain-containing protein</fullName>
    </submittedName>
</protein>
<dbReference type="InterPro" id="IPR036390">
    <property type="entry name" value="WH_DNA-bd_sf"/>
</dbReference>
<dbReference type="Proteomes" id="UP001210678">
    <property type="component" value="Unassembled WGS sequence"/>
</dbReference>
<dbReference type="InterPro" id="IPR036388">
    <property type="entry name" value="WH-like_DNA-bd_sf"/>
</dbReference>
<dbReference type="PANTHER" id="PTHR30126">
    <property type="entry name" value="HTH-TYPE TRANSCRIPTIONAL REGULATOR"/>
    <property type="match status" value="1"/>
</dbReference>
<feature type="domain" description="HTH lysR-type" evidence="5">
    <location>
        <begin position="4"/>
        <end position="61"/>
    </location>
</feature>
<dbReference type="Pfam" id="PF03466">
    <property type="entry name" value="LysR_substrate"/>
    <property type="match status" value="1"/>
</dbReference>
<dbReference type="CDD" id="cd05466">
    <property type="entry name" value="PBP2_LTTR_substrate"/>
    <property type="match status" value="1"/>
</dbReference>
<dbReference type="SUPFAM" id="SSF46785">
    <property type="entry name" value="Winged helix' DNA-binding domain"/>
    <property type="match status" value="1"/>
</dbReference>
<dbReference type="Gene3D" id="1.10.10.10">
    <property type="entry name" value="Winged helix-like DNA-binding domain superfamily/Winged helix DNA-binding domain"/>
    <property type="match status" value="1"/>
</dbReference>
<proteinExistence type="inferred from homology"/>